<keyword evidence="5" id="KW-1185">Reference proteome</keyword>
<feature type="domain" description="Glucose-6-phosphate dehydrogenase assembly protein OpcA N-terminal" evidence="2">
    <location>
        <begin position="51"/>
        <end position="160"/>
    </location>
</feature>
<dbReference type="PANTHER" id="PTHR38658">
    <property type="entry name" value="OXPP CYCLE PROTEIN OPCA-RELATED"/>
    <property type="match status" value="1"/>
</dbReference>
<dbReference type="Proteomes" id="UP000245469">
    <property type="component" value="Unassembled WGS sequence"/>
</dbReference>
<feature type="region of interest" description="Disordered" evidence="1">
    <location>
        <begin position="346"/>
        <end position="379"/>
    </location>
</feature>
<evidence type="ECO:0000313" key="5">
    <source>
        <dbReference type="Proteomes" id="UP000245469"/>
    </source>
</evidence>
<reference evidence="4 5" key="1">
    <citation type="submission" date="2018-03" db="EMBL/GenBank/DDBJ databases">
        <title>Genomic Encyclopedia of Archaeal and Bacterial Type Strains, Phase II (KMG-II): from individual species to whole genera.</title>
        <authorList>
            <person name="Goeker M."/>
        </authorList>
    </citation>
    <scope>NUCLEOTIDE SEQUENCE [LARGE SCALE GENOMIC DNA]</scope>
    <source>
        <strain evidence="4 5">DSM 44889</strain>
    </source>
</reference>
<evidence type="ECO:0000259" key="3">
    <source>
        <dbReference type="Pfam" id="PF20171"/>
    </source>
</evidence>
<accession>A0A315ZYA3</accession>
<gene>
    <name evidence="4" type="ORF">BXY45_12231</name>
</gene>
<dbReference type="EMBL" id="QGDQ01000022">
    <property type="protein sequence ID" value="PWJ50656.1"/>
    <property type="molecule type" value="Genomic_DNA"/>
</dbReference>
<evidence type="ECO:0000256" key="1">
    <source>
        <dbReference type="SAM" id="MobiDB-lite"/>
    </source>
</evidence>
<evidence type="ECO:0000259" key="2">
    <source>
        <dbReference type="Pfam" id="PF10128"/>
    </source>
</evidence>
<protein>
    <submittedName>
        <fullName evidence="4">Glucose-6-phosphate dehydrogenase assembly protein OpcA</fullName>
    </submittedName>
</protein>
<dbReference type="PANTHER" id="PTHR38658:SF1">
    <property type="entry name" value="OXPP CYCLE PROTEIN OPCA-RELATED"/>
    <property type="match status" value="1"/>
</dbReference>
<proteinExistence type="predicted"/>
<dbReference type="InterPro" id="IPR046802">
    <property type="entry name" value="OpcA_G6PD_C"/>
</dbReference>
<dbReference type="Pfam" id="PF20171">
    <property type="entry name" value="OpcA_G6PD_C"/>
    <property type="match status" value="1"/>
</dbReference>
<organism evidence="4 5">
    <name type="scientific">Quadrisphaera granulorum</name>
    <dbReference type="NCBI Taxonomy" id="317664"/>
    <lineage>
        <taxon>Bacteria</taxon>
        <taxon>Bacillati</taxon>
        <taxon>Actinomycetota</taxon>
        <taxon>Actinomycetes</taxon>
        <taxon>Kineosporiales</taxon>
        <taxon>Kineosporiaceae</taxon>
        <taxon>Quadrisphaera</taxon>
    </lineage>
</organism>
<dbReference type="InterPro" id="IPR004555">
    <property type="entry name" value="G6PDH_assembly_OpcA"/>
</dbReference>
<evidence type="ECO:0000313" key="4">
    <source>
        <dbReference type="EMBL" id="PWJ50656.1"/>
    </source>
</evidence>
<dbReference type="InterPro" id="IPR046801">
    <property type="entry name" value="OpcA_G6PD_N"/>
</dbReference>
<dbReference type="AlphaFoldDB" id="A0A315ZYA3"/>
<feature type="domain" description="Glucose-6-phosphate dehydrogenase assembly protein OpcA C-terminal" evidence="3">
    <location>
        <begin position="165"/>
        <end position="296"/>
    </location>
</feature>
<dbReference type="OrthoDB" id="128564at2"/>
<dbReference type="Pfam" id="PF10128">
    <property type="entry name" value="OpcA_G6PD_assem"/>
    <property type="match status" value="1"/>
</dbReference>
<name>A0A315ZYA3_9ACTN</name>
<comment type="caution">
    <text evidence="4">The sequence shown here is derived from an EMBL/GenBank/DDBJ whole genome shotgun (WGS) entry which is preliminary data.</text>
</comment>
<sequence length="379" mass="39531">MIVDMPRTSTAAIAKRLVHLRDSGGAVALGRVLTLVVPTDDEHAEAAIEAANDASREHPCRILVLAAADERGTSRLDGQIRVGGDAGASEVIVLRSYGPLTGHGASMVIPLLLPDAPVVVWWPGEAPEHPATDPIGSMAQRRITDAAASPDPVAALHRLAAHHVPGDTDFAWSRLTLWRGLLAAAFDQVPADVVTSATVTGASNSPSTELLAAWLALALQCPVTRVSGPAGGGIVGVRLERPSGVIELARPDSRVATLTQPGQPERRLALPRRSNRDCLAEELRRLDPDDIYGEVLTHGLAVLDAEADSHVGLAEAHATGRGPDVAEQLRHGAELDAAAHVRAAAIQATPSVTDKAPATAPDRTPEKVSQKATVGKDAS</sequence>